<comment type="caution">
    <text evidence="6">The sequence shown here is derived from an EMBL/GenBank/DDBJ whole genome shotgun (WGS) entry which is preliminary data.</text>
</comment>
<dbReference type="GO" id="GO:0016042">
    <property type="term" value="P:lipid catabolic process"/>
    <property type="evidence" value="ECO:0007669"/>
    <property type="project" value="TreeGrafter"/>
</dbReference>
<dbReference type="Proteomes" id="UP000198287">
    <property type="component" value="Unassembled WGS sequence"/>
</dbReference>
<keyword evidence="7" id="KW-1185">Reference proteome</keyword>
<dbReference type="PRINTS" id="PR00821">
    <property type="entry name" value="TAGLIPASE"/>
</dbReference>
<dbReference type="STRING" id="158441.A0A226CXL3"/>
<dbReference type="PANTHER" id="PTHR11610">
    <property type="entry name" value="LIPASE"/>
    <property type="match status" value="1"/>
</dbReference>
<proteinExistence type="inferred from homology"/>
<dbReference type="SUPFAM" id="SSF53474">
    <property type="entry name" value="alpha/beta-Hydrolases"/>
    <property type="match status" value="1"/>
</dbReference>
<dbReference type="OrthoDB" id="199913at2759"/>
<dbReference type="InterPro" id="IPR029058">
    <property type="entry name" value="AB_hydrolase_fold"/>
</dbReference>
<dbReference type="CDD" id="cd00707">
    <property type="entry name" value="Pancreat_lipase_like"/>
    <property type="match status" value="1"/>
</dbReference>
<feature type="domain" description="Lipase" evidence="5">
    <location>
        <begin position="102"/>
        <end position="363"/>
    </location>
</feature>
<evidence type="ECO:0000259" key="5">
    <source>
        <dbReference type="Pfam" id="PF00151"/>
    </source>
</evidence>
<dbReference type="Gene3D" id="3.40.50.1820">
    <property type="entry name" value="alpha/beta hydrolase"/>
    <property type="match status" value="1"/>
</dbReference>
<dbReference type="AlphaFoldDB" id="A0A226CXL3"/>
<name>A0A226CXL3_FOLCA</name>
<gene>
    <name evidence="6" type="ORF">Fcan01_27764</name>
</gene>
<comment type="subcellular location">
    <subcellularLocation>
        <location evidence="1">Secreted</location>
    </subcellularLocation>
</comment>
<evidence type="ECO:0000256" key="3">
    <source>
        <dbReference type="ARBA" id="ARBA00022525"/>
    </source>
</evidence>
<dbReference type="GO" id="GO:0016298">
    <property type="term" value="F:lipase activity"/>
    <property type="evidence" value="ECO:0007669"/>
    <property type="project" value="InterPro"/>
</dbReference>
<evidence type="ECO:0000256" key="2">
    <source>
        <dbReference type="ARBA" id="ARBA00010701"/>
    </source>
</evidence>
<evidence type="ECO:0000313" key="7">
    <source>
        <dbReference type="Proteomes" id="UP000198287"/>
    </source>
</evidence>
<dbReference type="EMBL" id="LNIX01000056">
    <property type="protein sequence ID" value="OXA37510.1"/>
    <property type="molecule type" value="Genomic_DNA"/>
</dbReference>
<evidence type="ECO:0000256" key="4">
    <source>
        <dbReference type="RuleBase" id="RU004262"/>
    </source>
</evidence>
<dbReference type="GO" id="GO:0005615">
    <property type="term" value="C:extracellular space"/>
    <property type="evidence" value="ECO:0007669"/>
    <property type="project" value="TreeGrafter"/>
</dbReference>
<dbReference type="InterPro" id="IPR013818">
    <property type="entry name" value="Lipase"/>
</dbReference>
<dbReference type="InterPro" id="IPR000734">
    <property type="entry name" value="TAG_lipase"/>
</dbReference>
<reference evidence="6 7" key="1">
    <citation type="submission" date="2015-12" db="EMBL/GenBank/DDBJ databases">
        <title>The genome of Folsomia candida.</title>
        <authorList>
            <person name="Faddeeva A."/>
            <person name="Derks M.F."/>
            <person name="Anvar Y."/>
            <person name="Smit S."/>
            <person name="Van Straalen N."/>
            <person name="Roelofs D."/>
        </authorList>
    </citation>
    <scope>NUCLEOTIDE SEQUENCE [LARGE SCALE GENOMIC DNA]</scope>
    <source>
        <strain evidence="6 7">VU population</strain>
        <tissue evidence="6">Whole body</tissue>
    </source>
</reference>
<organism evidence="6 7">
    <name type="scientific">Folsomia candida</name>
    <name type="common">Springtail</name>
    <dbReference type="NCBI Taxonomy" id="158441"/>
    <lineage>
        <taxon>Eukaryota</taxon>
        <taxon>Metazoa</taxon>
        <taxon>Ecdysozoa</taxon>
        <taxon>Arthropoda</taxon>
        <taxon>Hexapoda</taxon>
        <taxon>Collembola</taxon>
        <taxon>Entomobryomorpha</taxon>
        <taxon>Isotomoidea</taxon>
        <taxon>Isotomidae</taxon>
        <taxon>Proisotominae</taxon>
        <taxon>Folsomia</taxon>
    </lineage>
</organism>
<keyword evidence="3" id="KW-0964">Secreted</keyword>
<dbReference type="InterPro" id="IPR033906">
    <property type="entry name" value="Lipase_N"/>
</dbReference>
<dbReference type="Pfam" id="PF00151">
    <property type="entry name" value="Lipase"/>
    <property type="match status" value="1"/>
</dbReference>
<accession>A0A226CXL3</accession>
<protein>
    <submittedName>
        <fullName evidence="6">Inactive pancreatic lipase-related protein 1</fullName>
    </submittedName>
</protein>
<evidence type="ECO:0000256" key="1">
    <source>
        <dbReference type="ARBA" id="ARBA00004613"/>
    </source>
</evidence>
<evidence type="ECO:0000313" key="6">
    <source>
        <dbReference type="EMBL" id="OXA37510.1"/>
    </source>
</evidence>
<dbReference type="OMA" id="MAVANCQ"/>
<sequence length="377" mass="41478">MTIKIMQSNLISSALSFHSQYSPVGCFRVIANSVSSHFGFLSKNEKCFKLLHSQFRVSCLCLFVHSSPNSWFGGELSVVSNPNGSNYPIPAKLTPSSNSKLGNVSDIHFFLYTRENPFTPEELIVGDPSSITESKFILRAPIKMLVNGFGGNPNESYIWDLRTAFLNIPPPMTFNVIIMDWAKLTTSPDYFMAVANCQIASRHAAALLDLLMDVGQVHSSHIHLIGHSLGGHLVGQIGNRVTGGRIGRITASDPALPLFDVAHLDNRTDPSDADFVDVIHTCANGFTAFYDPLGHVDWYPNGGRYQPGCGVDLVCDCSHARSPAYYIESLSSNGGFWGRKCDNFQDYEGGLCDSNEIQVMGEYTPHELVDLLKKLFT</sequence>
<comment type="similarity">
    <text evidence="2 4">Belongs to the AB hydrolase superfamily. Lipase family.</text>
</comment>